<evidence type="ECO:0008006" key="2">
    <source>
        <dbReference type="Google" id="ProtNLM"/>
    </source>
</evidence>
<dbReference type="EMBL" id="BARU01032224">
    <property type="protein sequence ID" value="GAH68623.1"/>
    <property type="molecule type" value="Genomic_DNA"/>
</dbReference>
<comment type="caution">
    <text evidence="1">The sequence shown here is derived from an EMBL/GenBank/DDBJ whole genome shotgun (WGS) entry which is preliminary data.</text>
</comment>
<protein>
    <recommendedName>
        <fullName evidence="2">AmmeMemoRadiSam system radical SAM enzyme</fullName>
    </recommendedName>
</protein>
<evidence type="ECO:0000313" key="1">
    <source>
        <dbReference type="EMBL" id="GAH68623.1"/>
    </source>
</evidence>
<gene>
    <name evidence="1" type="ORF">S03H2_50849</name>
</gene>
<sequence>AHLGAETPLHFSRFTPMYKLRNLYLTPASTLEEARQVAKRVGLKYVYIGNVPGHPAENTYCPDCQALLIERLGFSVKQNNIVEGRCKFCGRPIPGIW</sequence>
<feature type="non-terminal residue" evidence="1">
    <location>
        <position position="1"/>
    </location>
</feature>
<name>X1JFU2_9ZZZZ</name>
<dbReference type="AlphaFoldDB" id="X1JFU2"/>
<proteinExistence type="predicted"/>
<reference evidence="1" key="1">
    <citation type="journal article" date="2014" name="Front. Microbiol.">
        <title>High frequency of phylogenetically diverse reductive dehalogenase-homologous genes in deep subseafloor sedimentary metagenomes.</title>
        <authorList>
            <person name="Kawai M."/>
            <person name="Futagami T."/>
            <person name="Toyoda A."/>
            <person name="Takaki Y."/>
            <person name="Nishi S."/>
            <person name="Hori S."/>
            <person name="Arai W."/>
            <person name="Tsubouchi T."/>
            <person name="Morono Y."/>
            <person name="Uchiyama I."/>
            <person name="Ito T."/>
            <person name="Fujiyama A."/>
            <person name="Inagaki F."/>
            <person name="Takami H."/>
        </authorList>
    </citation>
    <scope>NUCLEOTIDE SEQUENCE</scope>
    <source>
        <strain evidence="1">Expedition CK06-06</strain>
    </source>
</reference>
<organism evidence="1">
    <name type="scientific">marine sediment metagenome</name>
    <dbReference type="NCBI Taxonomy" id="412755"/>
    <lineage>
        <taxon>unclassified sequences</taxon>
        <taxon>metagenomes</taxon>
        <taxon>ecological metagenomes</taxon>
    </lineage>
</organism>
<accession>X1JFU2</accession>